<proteinExistence type="predicted"/>
<evidence type="ECO:0000313" key="3">
    <source>
        <dbReference type="Proteomes" id="UP001187734"/>
    </source>
</evidence>
<dbReference type="EMBL" id="ONZP01000171">
    <property type="protein sequence ID" value="SPJ75638.1"/>
    <property type="molecule type" value="Genomic_DNA"/>
</dbReference>
<dbReference type="Proteomes" id="UP001187734">
    <property type="component" value="Unassembled WGS sequence"/>
</dbReference>
<dbReference type="AlphaFoldDB" id="A0AAE8M933"/>
<protein>
    <submittedName>
        <fullName evidence="2">Uncharacterized protein</fullName>
    </submittedName>
</protein>
<feature type="compositionally biased region" description="Low complexity" evidence="1">
    <location>
        <begin position="50"/>
        <end position="64"/>
    </location>
</feature>
<evidence type="ECO:0000256" key="1">
    <source>
        <dbReference type="SAM" id="MobiDB-lite"/>
    </source>
</evidence>
<feature type="region of interest" description="Disordered" evidence="1">
    <location>
        <begin position="1"/>
        <end position="30"/>
    </location>
</feature>
<feature type="region of interest" description="Disordered" evidence="1">
    <location>
        <begin position="48"/>
        <end position="80"/>
    </location>
</feature>
<sequence>MVHSPDLGYLDPPRREQPGDPGRGSWGYPSLASSRRILLLRAVRFREPPGIKGSTSTSSKGITTVKLTTSHDLHRTPSHD</sequence>
<gene>
    <name evidence="2" type="ORF">FTOL_05369</name>
</gene>
<accession>A0AAE8M933</accession>
<name>A0AAE8M933_9HYPO</name>
<reference evidence="2" key="1">
    <citation type="submission" date="2018-03" db="EMBL/GenBank/DDBJ databases">
        <authorList>
            <person name="Guldener U."/>
        </authorList>
    </citation>
    <scope>NUCLEOTIDE SEQUENCE</scope>
</reference>
<feature type="compositionally biased region" description="Basic and acidic residues" evidence="1">
    <location>
        <begin position="69"/>
        <end position="80"/>
    </location>
</feature>
<evidence type="ECO:0000313" key="2">
    <source>
        <dbReference type="EMBL" id="SPJ75638.1"/>
    </source>
</evidence>
<comment type="caution">
    <text evidence="2">The sequence shown here is derived from an EMBL/GenBank/DDBJ whole genome shotgun (WGS) entry which is preliminary data.</text>
</comment>
<organism evidence="2 3">
    <name type="scientific">Fusarium torulosum</name>
    <dbReference type="NCBI Taxonomy" id="33205"/>
    <lineage>
        <taxon>Eukaryota</taxon>
        <taxon>Fungi</taxon>
        <taxon>Dikarya</taxon>
        <taxon>Ascomycota</taxon>
        <taxon>Pezizomycotina</taxon>
        <taxon>Sordariomycetes</taxon>
        <taxon>Hypocreomycetidae</taxon>
        <taxon>Hypocreales</taxon>
        <taxon>Nectriaceae</taxon>
        <taxon>Fusarium</taxon>
    </lineage>
</organism>
<keyword evidence="3" id="KW-1185">Reference proteome</keyword>